<keyword evidence="1" id="KW-0812">Transmembrane</keyword>
<name>A0A6M2E0I2_XENCH</name>
<organism evidence="2">
    <name type="scientific">Xenopsylla cheopis</name>
    <name type="common">Oriental rat flea</name>
    <name type="synonym">Pulex cheopis</name>
    <dbReference type="NCBI Taxonomy" id="163159"/>
    <lineage>
        <taxon>Eukaryota</taxon>
        <taxon>Metazoa</taxon>
        <taxon>Ecdysozoa</taxon>
        <taxon>Arthropoda</taxon>
        <taxon>Hexapoda</taxon>
        <taxon>Insecta</taxon>
        <taxon>Pterygota</taxon>
        <taxon>Neoptera</taxon>
        <taxon>Endopterygota</taxon>
        <taxon>Siphonaptera</taxon>
        <taxon>Pulicidae</taxon>
        <taxon>Xenopsyllinae</taxon>
        <taxon>Xenopsylla</taxon>
    </lineage>
</organism>
<evidence type="ECO:0000256" key="1">
    <source>
        <dbReference type="SAM" id="Phobius"/>
    </source>
</evidence>
<protein>
    <submittedName>
        <fullName evidence="2">Putative product</fullName>
    </submittedName>
</protein>
<dbReference type="AlphaFoldDB" id="A0A6M2E0I2"/>
<proteinExistence type="predicted"/>
<keyword evidence="1" id="KW-1133">Transmembrane helix</keyword>
<reference evidence="2" key="1">
    <citation type="submission" date="2020-03" db="EMBL/GenBank/DDBJ databases">
        <title>Transcriptomic Profiling of the Digestive Tract of the Rat Flea, Xenopsylla cheopis, Following Blood Feeding and Infection with Yersinia pestis.</title>
        <authorList>
            <person name="Bland D.M."/>
            <person name="Martens C.A."/>
            <person name="Virtaneva K."/>
            <person name="Kanakabandi K."/>
            <person name="Long D."/>
            <person name="Rosenke R."/>
            <person name="Saturday G.A."/>
            <person name="Hoyt F.H."/>
            <person name="Bruno D.P."/>
            <person name="Ribeiro J.M.C."/>
            <person name="Hinnebusch J."/>
        </authorList>
    </citation>
    <scope>NUCLEOTIDE SEQUENCE</scope>
</reference>
<dbReference type="EMBL" id="GIIL01006621">
    <property type="protein sequence ID" value="NOV50347.1"/>
    <property type="molecule type" value="Transcribed_RNA"/>
</dbReference>
<sequence>MIIFHNIFFYLAILLYVVLSNSLPRIGMYEFVYIFMYICYETIVSALSFWFQALKKRERRLWQDTIFLHFIQNSFKIQIFNIN</sequence>
<feature type="transmembrane region" description="Helical" evidence="1">
    <location>
        <begin position="32"/>
        <end position="51"/>
    </location>
</feature>
<accession>A0A6M2E0I2</accession>
<feature type="transmembrane region" description="Helical" evidence="1">
    <location>
        <begin position="7"/>
        <end position="26"/>
    </location>
</feature>
<evidence type="ECO:0000313" key="2">
    <source>
        <dbReference type="EMBL" id="NOV50347.1"/>
    </source>
</evidence>
<keyword evidence="1" id="KW-0472">Membrane</keyword>